<proteinExistence type="predicted"/>
<keyword evidence="2" id="KW-1185">Reference proteome</keyword>
<comment type="caution">
    <text evidence="1">The sequence shown here is derived from an EMBL/GenBank/DDBJ whole genome shotgun (WGS) entry which is preliminary data.</text>
</comment>
<accession>A0ACC1SAN8</accession>
<organism evidence="1 2">
    <name type="scientific">Phlebia brevispora</name>
    <dbReference type="NCBI Taxonomy" id="194682"/>
    <lineage>
        <taxon>Eukaryota</taxon>
        <taxon>Fungi</taxon>
        <taxon>Dikarya</taxon>
        <taxon>Basidiomycota</taxon>
        <taxon>Agaricomycotina</taxon>
        <taxon>Agaricomycetes</taxon>
        <taxon>Polyporales</taxon>
        <taxon>Meruliaceae</taxon>
        <taxon>Phlebia</taxon>
    </lineage>
</organism>
<name>A0ACC1SAN8_9APHY</name>
<dbReference type="EMBL" id="JANHOG010001522">
    <property type="protein sequence ID" value="KAJ3535705.1"/>
    <property type="molecule type" value="Genomic_DNA"/>
</dbReference>
<reference evidence="1" key="1">
    <citation type="submission" date="2022-07" db="EMBL/GenBank/DDBJ databases">
        <title>Genome Sequence of Phlebia brevispora.</title>
        <authorList>
            <person name="Buettner E."/>
        </authorList>
    </citation>
    <scope>NUCLEOTIDE SEQUENCE</scope>
    <source>
        <strain evidence="1">MPL23</strain>
    </source>
</reference>
<gene>
    <name evidence="1" type="ORF">NM688_g6939</name>
</gene>
<protein>
    <submittedName>
        <fullName evidence="1">Uncharacterized protein</fullName>
    </submittedName>
</protein>
<dbReference type="Proteomes" id="UP001148662">
    <property type="component" value="Unassembled WGS sequence"/>
</dbReference>
<sequence>MSDISAISRLGHAFDSPERDLSRDKRSSTTEYYTMDPNTPYGVVPVPSSEVERVVNTMKQDVGKVRHVQVTQVEEDRPRSGSSRRK</sequence>
<evidence type="ECO:0000313" key="1">
    <source>
        <dbReference type="EMBL" id="KAJ3535705.1"/>
    </source>
</evidence>
<evidence type="ECO:0000313" key="2">
    <source>
        <dbReference type="Proteomes" id="UP001148662"/>
    </source>
</evidence>